<dbReference type="AlphaFoldDB" id="A0AAV9IX72"/>
<keyword evidence="3" id="KW-1185">Reference proteome</keyword>
<evidence type="ECO:0000256" key="1">
    <source>
        <dbReference type="SAM" id="MobiDB-lite"/>
    </source>
</evidence>
<feature type="region of interest" description="Disordered" evidence="1">
    <location>
        <begin position="1"/>
        <end position="39"/>
    </location>
</feature>
<evidence type="ECO:0000313" key="3">
    <source>
        <dbReference type="Proteomes" id="UP001301350"/>
    </source>
</evidence>
<dbReference type="Proteomes" id="UP001301350">
    <property type="component" value="Unassembled WGS sequence"/>
</dbReference>
<reference evidence="2 3" key="1">
    <citation type="submission" date="2022-07" db="EMBL/GenBank/DDBJ databases">
        <title>Genome-wide signatures of adaptation to extreme environments.</title>
        <authorList>
            <person name="Cho C.H."/>
            <person name="Yoon H.S."/>
        </authorList>
    </citation>
    <scope>NUCLEOTIDE SEQUENCE [LARGE SCALE GENOMIC DNA]</scope>
    <source>
        <strain evidence="2 3">DBV 063 E5</strain>
    </source>
</reference>
<gene>
    <name evidence="2" type="ORF">CDCA_CDCA09G2776</name>
</gene>
<dbReference type="EMBL" id="JANCYW010000009">
    <property type="protein sequence ID" value="KAK4536751.1"/>
    <property type="molecule type" value="Genomic_DNA"/>
</dbReference>
<comment type="caution">
    <text evidence="2">The sequence shown here is derived from an EMBL/GenBank/DDBJ whole genome shotgun (WGS) entry which is preliminary data.</text>
</comment>
<name>A0AAV9IX72_CYACA</name>
<protein>
    <submittedName>
        <fullName evidence="2">Uncharacterized protein</fullName>
    </submittedName>
</protein>
<accession>A0AAV9IX72</accession>
<sequence length="96" mass="10476">MAALFRGGGFDDADPIDRATAGGRRAAGTSDTPSTRGWMTERRLDRLAQLLGQPALLDYRALCEGASSPYAERVDRMEEYVREAVRACAEASAPRR</sequence>
<feature type="compositionally biased region" description="Low complexity" evidence="1">
    <location>
        <begin position="18"/>
        <end position="29"/>
    </location>
</feature>
<organism evidence="2 3">
    <name type="scientific">Cyanidium caldarium</name>
    <name type="common">Red alga</name>
    <dbReference type="NCBI Taxonomy" id="2771"/>
    <lineage>
        <taxon>Eukaryota</taxon>
        <taxon>Rhodophyta</taxon>
        <taxon>Bangiophyceae</taxon>
        <taxon>Cyanidiales</taxon>
        <taxon>Cyanidiaceae</taxon>
        <taxon>Cyanidium</taxon>
    </lineage>
</organism>
<proteinExistence type="predicted"/>
<feature type="compositionally biased region" description="Gly residues" evidence="1">
    <location>
        <begin position="1"/>
        <end position="10"/>
    </location>
</feature>
<evidence type="ECO:0000313" key="2">
    <source>
        <dbReference type="EMBL" id="KAK4536751.1"/>
    </source>
</evidence>